<organism evidence="2 3">
    <name type="scientific">Streptomyces candidus</name>
    <dbReference type="NCBI Taxonomy" id="67283"/>
    <lineage>
        <taxon>Bacteria</taxon>
        <taxon>Bacillati</taxon>
        <taxon>Actinomycetota</taxon>
        <taxon>Actinomycetes</taxon>
        <taxon>Kitasatosporales</taxon>
        <taxon>Streptomycetaceae</taxon>
        <taxon>Streptomyces</taxon>
    </lineage>
</organism>
<dbReference type="RefSeq" id="WP_185036450.1">
    <property type="nucleotide sequence ID" value="NZ_BNBN01000019.1"/>
</dbReference>
<gene>
    <name evidence="2" type="ORF">HNQ79_006483</name>
</gene>
<feature type="region of interest" description="Disordered" evidence="1">
    <location>
        <begin position="83"/>
        <end position="115"/>
    </location>
</feature>
<sequence length="115" mass="12542">MADAADVEAQSTARTVITEERYASVVKSTRDSLGKWAQAMGEEKVEEFVTTVLAGVGFLTPAPEPEPDQCSAMYPDEVGDWWQCQEEPGHDPADGHDSGEWSWPHDAPEAVPPRA</sequence>
<dbReference type="Proteomes" id="UP000540423">
    <property type="component" value="Unassembled WGS sequence"/>
</dbReference>
<evidence type="ECO:0000256" key="1">
    <source>
        <dbReference type="SAM" id="MobiDB-lite"/>
    </source>
</evidence>
<evidence type="ECO:0000313" key="2">
    <source>
        <dbReference type="EMBL" id="MBB6439970.1"/>
    </source>
</evidence>
<name>A0A7X0HLZ5_9ACTN</name>
<protein>
    <submittedName>
        <fullName evidence="2">Uncharacterized protein</fullName>
    </submittedName>
</protein>
<accession>A0A7X0HLZ5</accession>
<feature type="compositionally biased region" description="Basic and acidic residues" evidence="1">
    <location>
        <begin position="87"/>
        <end position="99"/>
    </location>
</feature>
<reference evidence="2 3" key="1">
    <citation type="submission" date="2020-08" db="EMBL/GenBank/DDBJ databases">
        <title>Genomic Encyclopedia of Type Strains, Phase IV (KMG-IV): sequencing the most valuable type-strain genomes for metagenomic binning, comparative biology and taxonomic classification.</title>
        <authorList>
            <person name="Goeker M."/>
        </authorList>
    </citation>
    <scope>NUCLEOTIDE SEQUENCE [LARGE SCALE GENOMIC DNA]</scope>
    <source>
        <strain evidence="2 3">DSM 40141</strain>
    </source>
</reference>
<dbReference type="AlphaFoldDB" id="A0A7X0HLZ5"/>
<keyword evidence="3" id="KW-1185">Reference proteome</keyword>
<comment type="caution">
    <text evidence="2">The sequence shown here is derived from an EMBL/GenBank/DDBJ whole genome shotgun (WGS) entry which is preliminary data.</text>
</comment>
<dbReference type="EMBL" id="JACHEM010000032">
    <property type="protein sequence ID" value="MBB6439970.1"/>
    <property type="molecule type" value="Genomic_DNA"/>
</dbReference>
<evidence type="ECO:0000313" key="3">
    <source>
        <dbReference type="Proteomes" id="UP000540423"/>
    </source>
</evidence>
<proteinExistence type="predicted"/>